<organism evidence="1 2">
    <name type="scientific">Allorhodopirellula heiligendammensis</name>
    <dbReference type="NCBI Taxonomy" id="2714739"/>
    <lineage>
        <taxon>Bacteria</taxon>
        <taxon>Pseudomonadati</taxon>
        <taxon>Planctomycetota</taxon>
        <taxon>Planctomycetia</taxon>
        <taxon>Pirellulales</taxon>
        <taxon>Pirellulaceae</taxon>
        <taxon>Allorhodopirellula</taxon>
    </lineage>
</organism>
<dbReference type="EMBL" id="SJPU01000001">
    <property type="protein sequence ID" value="TWU19365.1"/>
    <property type="molecule type" value="Genomic_DNA"/>
</dbReference>
<sequence length="101" mass="11343">MDATMTNLPRHAQLGQMITGYWILQAIYAAGKFNIADLLPMQISSMAIRCTSFMEGLANRRWRSVFLITLITSQVTPSRSATSFIVMRRVSCKACFPQPLV</sequence>
<evidence type="ECO:0000313" key="2">
    <source>
        <dbReference type="Proteomes" id="UP000319908"/>
    </source>
</evidence>
<keyword evidence="2" id="KW-1185">Reference proteome</keyword>
<protein>
    <submittedName>
        <fullName evidence="1">Uncharacterized protein</fullName>
    </submittedName>
</protein>
<proteinExistence type="predicted"/>
<accession>A0A5C6C5H6</accession>
<dbReference type="AlphaFoldDB" id="A0A5C6C5H6"/>
<comment type="caution">
    <text evidence="1">The sequence shown here is derived from an EMBL/GenBank/DDBJ whole genome shotgun (WGS) entry which is preliminary data.</text>
</comment>
<gene>
    <name evidence="1" type="ORF">Poly21_15370</name>
</gene>
<dbReference type="Proteomes" id="UP000319908">
    <property type="component" value="Unassembled WGS sequence"/>
</dbReference>
<name>A0A5C6C5H6_9BACT</name>
<reference evidence="1 2" key="1">
    <citation type="journal article" date="2020" name="Antonie Van Leeuwenhoek">
        <title>Rhodopirellula heiligendammensis sp. nov., Rhodopirellula pilleata sp. nov., and Rhodopirellula solitaria sp. nov. isolated from natural or artificial marine surfaces in Northern Germany and California, USA, and emended description of the genus Rhodopirellula.</title>
        <authorList>
            <person name="Kallscheuer N."/>
            <person name="Wiegand S."/>
            <person name="Jogler M."/>
            <person name="Boedeker C."/>
            <person name="Peeters S.H."/>
            <person name="Rast P."/>
            <person name="Heuer A."/>
            <person name="Jetten M.S.M."/>
            <person name="Rohde M."/>
            <person name="Jogler C."/>
        </authorList>
    </citation>
    <scope>NUCLEOTIDE SEQUENCE [LARGE SCALE GENOMIC DNA]</scope>
    <source>
        <strain evidence="1 2">Poly21</strain>
    </source>
</reference>
<evidence type="ECO:0000313" key="1">
    <source>
        <dbReference type="EMBL" id="TWU19365.1"/>
    </source>
</evidence>